<dbReference type="PANTHER" id="PTHR43393:SF2">
    <property type="entry name" value="CYTOKININ RIBOSIDE 5'-MONOPHOSPHATE PHOSPHORIBOHYDROLASE"/>
    <property type="match status" value="1"/>
</dbReference>
<evidence type="ECO:0000313" key="4">
    <source>
        <dbReference type="Proteomes" id="UP000252357"/>
    </source>
</evidence>
<evidence type="ECO:0000313" key="3">
    <source>
        <dbReference type="EMBL" id="RCS59249.1"/>
    </source>
</evidence>
<keyword evidence="2" id="KW-0203">Cytokinin biosynthesis</keyword>
<dbReference type="InterPro" id="IPR005269">
    <property type="entry name" value="LOG"/>
</dbReference>
<proteinExistence type="inferred from homology"/>
<dbReference type="GO" id="GO:0008714">
    <property type="term" value="F:AMP nucleosidase activity"/>
    <property type="evidence" value="ECO:0007669"/>
    <property type="project" value="UniProtKB-EC"/>
</dbReference>
<evidence type="ECO:0000256" key="2">
    <source>
        <dbReference type="RuleBase" id="RU363015"/>
    </source>
</evidence>
<protein>
    <recommendedName>
        <fullName evidence="2">Cytokinin riboside 5'-monophosphate phosphoribohydrolase</fullName>
        <ecNumber evidence="2">3.2.2.n1</ecNumber>
    </recommendedName>
</protein>
<dbReference type="InterPro" id="IPR052341">
    <property type="entry name" value="LOG_family_nucleotidases"/>
</dbReference>
<dbReference type="GO" id="GO:0009691">
    <property type="term" value="P:cytokinin biosynthetic process"/>
    <property type="evidence" value="ECO:0007669"/>
    <property type="project" value="UniProtKB-UniRule"/>
</dbReference>
<dbReference type="Pfam" id="PF03641">
    <property type="entry name" value="Lysine_decarbox"/>
    <property type="match status" value="1"/>
</dbReference>
<dbReference type="SUPFAM" id="SSF102405">
    <property type="entry name" value="MCP/YpsA-like"/>
    <property type="match status" value="1"/>
</dbReference>
<keyword evidence="2" id="KW-0378">Hydrolase</keyword>
<dbReference type="EMBL" id="QPGB01000001">
    <property type="protein sequence ID" value="RCS59249.1"/>
    <property type="molecule type" value="Genomic_DNA"/>
</dbReference>
<keyword evidence="4" id="KW-1185">Reference proteome</keyword>
<dbReference type="NCBIfam" id="TIGR00730">
    <property type="entry name" value="Rossman fold protein, TIGR00730 family"/>
    <property type="match status" value="1"/>
</dbReference>
<gene>
    <name evidence="3" type="ORF">DU000_00400</name>
</gene>
<dbReference type="PANTHER" id="PTHR43393">
    <property type="entry name" value="CYTOKININ RIBOSIDE 5'-MONOPHOSPHATE PHOSPHORIBOHYDROLASE"/>
    <property type="match status" value="1"/>
</dbReference>
<accession>A0A368L7M9</accession>
<dbReference type="RefSeq" id="WP_114401399.1">
    <property type="nucleotide sequence ID" value="NZ_QPGB01000001.1"/>
</dbReference>
<dbReference type="Proteomes" id="UP000252357">
    <property type="component" value="Unassembled WGS sequence"/>
</dbReference>
<dbReference type="Gene3D" id="3.40.50.450">
    <property type="match status" value="1"/>
</dbReference>
<organism evidence="3 4">
    <name type="scientific">Parvibium lacunae</name>
    <dbReference type="NCBI Taxonomy" id="1888893"/>
    <lineage>
        <taxon>Bacteria</taxon>
        <taxon>Pseudomonadati</taxon>
        <taxon>Pseudomonadota</taxon>
        <taxon>Betaproteobacteria</taxon>
        <taxon>Burkholderiales</taxon>
        <taxon>Alcaligenaceae</taxon>
        <taxon>Parvibium</taxon>
    </lineage>
</organism>
<dbReference type="EC" id="3.2.2.n1" evidence="2"/>
<evidence type="ECO:0000256" key="1">
    <source>
        <dbReference type="ARBA" id="ARBA00000274"/>
    </source>
</evidence>
<comment type="caution">
    <text evidence="3">The sequence shown here is derived from an EMBL/GenBank/DDBJ whole genome shotgun (WGS) entry which is preliminary data.</text>
</comment>
<dbReference type="OrthoDB" id="9801098at2"/>
<sequence>MNQQKRVVALNNIRNAERATSIKARASWHLFSIMSEFIEATERLSELRPAISIFGSARTKPDHPYYQLTETIARKFSEAGFAVVSGGGPGIMEAANKGAFFGPSPSVGLNIQLPFEQSGNPYQNISLSFRHFFARKVSFAKYASAYICMPGGFGTMDELFEALTLMQTGKSRHIPVVLVGSQFWAKLADFIRDTLIQEGMISPSDLDFFKVLDDPDEVVNTVFDFYEKRGFGDSEEEREQMLYL</sequence>
<comment type="similarity">
    <text evidence="2">Belongs to the LOG family.</text>
</comment>
<comment type="catalytic activity">
    <reaction evidence="1">
        <text>AMP + H2O = D-ribose 5-phosphate + adenine</text>
        <dbReference type="Rhea" id="RHEA:20129"/>
        <dbReference type="ChEBI" id="CHEBI:15377"/>
        <dbReference type="ChEBI" id="CHEBI:16708"/>
        <dbReference type="ChEBI" id="CHEBI:78346"/>
        <dbReference type="ChEBI" id="CHEBI:456215"/>
        <dbReference type="EC" id="3.2.2.4"/>
    </reaction>
</comment>
<dbReference type="AlphaFoldDB" id="A0A368L7M9"/>
<name>A0A368L7M9_9BURK</name>
<dbReference type="GO" id="GO:0005829">
    <property type="term" value="C:cytosol"/>
    <property type="evidence" value="ECO:0007669"/>
    <property type="project" value="TreeGrafter"/>
</dbReference>
<dbReference type="InterPro" id="IPR031100">
    <property type="entry name" value="LOG_fam"/>
</dbReference>
<reference evidence="3 4" key="1">
    <citation type="journal article" date="2018" name="Int. J. Syst. Evol. Microbiol.">
        <title>Parvibium lacunae gen. nov., sp. nov., a new member of the family Alcaligenaceae isolated from a freshwater pond.</title>
        <authorList>
            <person name="Chen W.M."/>
            <person name="Xie P.B."/>
            <person name="Hsu M.Y."/>
            <person name="Sheu S.Y."/>
        </authorList>
    </citation>
    <scope>NUCLEOTIDE SEQUENCE [LARGE SCALE GENOMIC DNA]</scope>
    <source>
        <strain evidence="3 4">KMB9</strain>
    </source>
</reference>